<organism evidence="4 5">
    <name type="scientific">Sphingomonas oligophenolica</name>
    <dbReference type="NCBI Taxonomy" id="301154"/>
    <lineage>
        <taxon>Bacteria</taxon>
        <taxon>Pseudomonadati</taxon>
        <taxon>Pseudomonadota</taxon>
        <taxon>Alphaproteobacteria</taxon>
        <taxon>Sphingomonadales</taxon>
        <taxon>Sphingomonadaceae</taxon>
        <taxon>Sphingomonas</taxon>
    </lineage>
</organism>
<dbReference type="Gene3D" id="2.115.10.20">
    <property type="entry name" value="Glycosyl hydrolase domain, family 43"/>
    <property type="match status" value="1"/>
</dbReference>
<dbReference type="InterPro" id="IPR023296">
    <property type="entry name" value="Glyco_hydro_beta-prop_sf"/>
</dbReference>
<name>A0A502CKA2_9SPHN</name>
<dbReference type="SUPFAM" id="SSF75005">
    <property type="entry name" value="Arabinanase/levansucrase/invertase"/>
    <property type="match status" value="1"/>
</dbReference>
<evidence type="ECO:0000256" key="1">
    <source>
        <dbReference type="ARBA" id="ARBA00022676"/>
    </source>
</evidence>
<evidence type="ECO:0000256" key="3">
    <source>
        <dbReference type="ARBA" id="ARBA00024356"/>
    </source>
</evidence>
<keyword evidence="2" id="KW-0808">Transferase</keyword>
<keyword evidence="5" id="KW-1185">Reference proteome</keyword>
<dbReference type="PANTHER" id="PTHR34106:SF4">
    <property type="entry name" value="BLL5143 PROTEIN"/>
    <property type="match status" value="1"/>
</dbReference>
<keyword evidence="4" id="KW-0378">Hydrolase</keyword>
<protein>
    <submittedName>
        <fullName evidence="4">Glycosidase</fullName>
    </submittedName>
</protein>
<dbReference type="AlphaFoldDB" id="A0A502CKA2"/>
<sequence>MPIGTDIMTHSALILRPDAARTVIRPFDLSDPDGFDDQVKSRPERIADRIKSLDDDALYAELARIMANLRDRHHDADDTVLRRFAEIKDTGDCASVDLDRAMLIGAYFSEEYAFESAALFNPSMIAHPDQDGVPDGGIRFILSLRGIGEGHLSSVTFRTGLWDPAGGFVVDEPSPIAVGPRIERHDDFEDGVIRVNCEASRDISESILFPITASQARGVEDVRLCRFVDDDGRVSHLGTYTAYDGSTARSELLEADGFRSMTLRRMTGDAAAGKGMALFPRKIDGRYAMLGRQDNENLRLLYSDSLTHWEGGDVILAPEYFWEFIQIGNCGSPIEIDEGWLVLTHGVGSVRNYCIGAALLDKRDPAKVLGRMALPLVHPSPKERDGYVPNVVYSCGGLVQDRTLLLPYGVADSFTTFAHVAVDDLLAALK</sequence>
<dbReference type="GO" id="GO:0016798">
    <property type="term" value="F:hydrolase activity, acting on glycosyl bonds"/>
    <property type="evidence" value="ECO:0007669"/>
    <property type="project" value="UniProtKB-KW"/>
</dbReference>
<dbReference type="PANTHER" id="PTHR34106">
    <property type="entry name" value="GLYCOSIDASE"/>
    <property type="match status" value="1"/>
</dbReference>
<reference evidence="4 5" key="1">
    <citation type="journal article" date="2019" name="Environ. Microbiol.">
        <title>Species interactions and distinct microbial communities in high Arctic permafrost affected cryosols are associated with the CH4 and CO2 gas fluxes.</title>
        <authorList>
            <person name="Altshuler I."/>
            <person name="Hamel J."/>
            <person name="Turney S."/>
            <person name="Magnuson E."/>
            <person name="Levesque R."/>
            <person name="Greer C."/>
            <person name="Whyte L.G."/>
        </authorList>
    </citation>
    <scope>NUCLEOTIDE SEQUENCE [LARGE SCALE GENOMIC DNA]</scope>
    <source>
        <strain evidence="4 5">S5.1</strain>
    </source>
</reference>
<dbReference type="EMBL" id="RCZK01000007">
    <property type="protein sequence ID" value="TPG12196.1"/>
    <property type="molecule type" value="Genomic_DNA"/>
</dbReference>
<evidence type="ECO:0000313" key="4">
    <source>
        <dbReference type="EMBL" id="TPG12196.1"/>
    </source>
</evidence>
<dbReference type="OrthoDB" id="9776657at2"/>
<dbReference type="RefSeq" id="WP_140871471.1">
    <property type="nucleotide sequence ID" value="NZ_RCZK01000007.1"/>
</dbReference>
<dbReference type="Proteomes" id="UP000318413">
    <property type="component" value="Unassembled WGS sequence"/>
</dbReference>
<evidence type="ECO:0000256" key="2">
    <source>
        <dbReference type="ARBA" id="ARBA00022679"/>
    </source>
</evidence>
<comment type="caution">
    <text evidence="4">The sequence shown here is derived from an EMBL/GenBank/DDBJ whole genome shotgun (WGS) entry which is preliminary data.</text>
</comment>
<accession>A0A502CKA2</accession>
<keyword evidence="4" id="KW-0326">Glycosidase</keyword>
<dbReference type="CDD" id="cd18613">
    <property type="entry name" value="GH130"/>
    <property type="match status" value="1"/>
</dbReference>
<dbReference type="InterPro" id="IPR007184">
    <property type="entry name" value="Mannoside_phosphorylase"/>
</dbReference>
<dbReference type="Pfam" id="PF04041">
    <property type="entry name" value="Glyco_hydro_130"/>
    <property type="match status" value="1"/>
</dbReference>
<comment type="similarity">
    <text evidence="3">Belongs to the glycosyl hydrolase 130 family.</text>
</comment>
<evidence type="ECO:0000313" key="5">
    <source>
        <dbReference type="Proteomes" id="UP000318413"/>
    </source>
</evidence>
<gene>
    <name evidence="4" type="ORF">EAH84_09940</name>
</gene>
<keyword evidence="1" id="KW-0328">Glycosyltransferase</keyword>
<dbReference type="GO" id="GO:0016757">
    <property type="term" value="F:glycosyltransferase activity"/>
    <property type="evidence" value="ECO:0007669"/>
    <property type="project" value="UniProtKB-KW"/>
</dbReference>
<proteinExistence type="inferred from homology"/>